<reference evidence="2 3" key="1">
    <citation type="submission" date="2016-03" db="EMBL/GenBank/DDBJ databases">
        <title>Choanephora cucurbitarum.</title>
        <authorList>
            <person name="Min B."/>
            <person name="Park H."/>
            <person name="Park J.-H."/>
            <person name="Shin H.-D."/>
            <person name="Choi I.-G."/>
        </authorList>
    </citation>
    <scope>NUCLEOTIDE SEQUENCE [LARGE SCALE GENOMIC DNA]</scope>
    <source>
        <strain evidence="2 3">KUS-F28377</strain>
    </source>
</reference>
<accession>A0A1C7NBA4</accession>
<gene>
    <name evidence="2" type="ORF">A0J61_07316</name>
</gene>
<keyword evidence="1" id="KW-0472">Membrane</keyword>
<name>A0A1C7NBA4_9FUNG</name>
<protein>
    <submittedName>
        <fullName evidence="2">Uncharacterized protein</fullName>
    </submittedName>
</protein>
<proteinExistence type="predicted"/>
<sequence length="97" mass="10903">MGLDIKQGLVGTYITHLSPKWSDHAILFATAQLGSSKLKGGLWRATPAYITNYSIETALTILHHAGIEIPFLTFILILLLFFHICHILFVFSPFNEF</sequence>
<evidence type="ECO:0000313" key="2">
    <source>
        <dbReference type="EMBL" id="OBZ84624.1"/>
    </source>
</evidence>
<dbReference type="AlphaFoldDB" id="A0A1C7NBA4"/>
<keyword evidence="1" id="KW-0812">Transmembrane</keyword>
<comment type="caution">
    <text evidence="2">The sequence shown here is derived from an EMBL/GenBank/DDBJ whole genome shotgun (WGS) entry which is preliminary data.</text>
</comment>
<dbReference type="Proteomes" id="UP000093000">
    <property type="component" value="Unassembled WGS sequence"/>
</dbReference>
<keyword evidence="1" id="KW-1133">Transmembrane helix</keyword>
<evidence type="ECO:0000256" key="1">
    <source>
        <dbReference type="SAM" id="Phobius"/>
    </source>
</evidence>
<keyword evidence="3" id="KW-1185">Reference proteome</keyword>
<organism evidence="2 3">
    <name type="scientific">Choanephora cucurbitarum</name>
    <dbReference type="NCBI Taxonomy" id="101091"/>
    <lineage>
        <taxon>Eukaryota</taxon>
        <taxon>Fungi</taxon>
        <taxon>Fungi incertae sedis</taxon>
        <taxon>Mucoromycota</taxon>
        <taxon>Mucoromycotina</taxon>
        <taxon>Mucoromycetes</taxon>
        <taxon>Mucorales</taxon>
        <taxon>Mucorineae</taxon>
        <taxon>Choanephoraceae</taxon>
        <taxon>Choanephoroideae</taxon>
        <taxon>Choanephora</taxon>
    </lineage>
</organism>
<dbReference type="InParanoid" id="A0A1C7NBA4"/>
<feature type="transmembrane region" description="Helical" evidence="1">
    <location>
        <begin position="71"/>
        <end position="91"/>
    </location>
</feature>
<dbReference type="EMBL" id="LUGH01000487">
    <property type="protein sequence ID" value="OBZ84624.1"/>
    <property type="molecule type" value="Genomic_DNA"/>
</dbReference>
<evidence type="ECO:0000313" key="3">
    <source>
        <dbReference type="Proteomes" id="UP000093000"/>
    </source>
</evidence>